<dbReference type="GO" id="GO:0000160">
    <property type="term" value="P:phosphorelay signal transduction system"/>
    <property type="evidence" value="ECO:0007669"/>
    <property type="project" value="InterPro"/>
</dbReference>
<evidence type="ECO:0000259" key="3">
    <source>
        <dbReference type="PROSITE" id="PS50110"/>
    </source>
</evidence>
<dbReference type="Proteomes" id="UP000063699">
    <property type="component" value="Chromosome"/>
</dbReference>
<dbReference type="SMART" id="SM00448">
    <property type="entry name" value="REC"/>
    <property type="match status" value="1"/>
</dbReference>
<dbReference type="PANTHER" id="PTHR44591:SF3">
    <property type="entry name" value="RESPONSE REGULATORY DOMAIN-CONTAINING PROTEIN"/>
    <property type="match status" value="1"/>
</dbReference>
<evidence type="ECO:0000256" key="1">
    <source>
        <dbReference type="ARBA" id="ARBA00022553"/>
    </source>
</evidence>
<accession>A0A0N9IFW1</accession>
<dbReference type="Pfam" id="PF00072">
    <property type="entry name" value="Response_reg"/>
    <property type="match status" value="1"/>
</dbReference>
<gene>
    <name evidence="4" type="ORF">AOZ06_39315</name>
</gene>
<protein>
    <recommendedName>
        <fullName evidence="3">Response regulatory domain-containing protein</fullName>
    </recommendedName>
</protein>
<dbReference type="AlphaFoldDB" id="A0A0N9IFW1"/>
<keyword evidence="1 2" id="KW-0597">Phosphoprotein</keyword>
<evidence type="ECO:0000313" key="4">
    <source>
        <dbReference type="EMBL" id="ALG15405.1"/>
    </source>
</evidence>
<evidence type="ECO:0000256" key="2">
    <source>
        <dbReference type="PROSITE-ProRule" id="PRU00169"/>
    </source>
</evidence>
<dbReference type="PROSITE" id="PS50110">
    <property type="entry name" value="RESPONSE_REGULATORY"/>
    <property type="match status" value="1"/>
</dbReference>
<dbReference type="InterPro" id="IPR001789">
    <property type="entry name" value="Sig_transdc_resp-reg_receiver"/>
</dbReference>
<dbReference type="InterPro" id="IPR050595">
    <property type="entry name" value="Bact_response_regulator"/>
</dbReference>
<feature type="domain" description="Response regulatory" evidence="3">
    <location>
        <begin position="1"/>
        <end position="115"/>
    </location>
</feature>
<name>A0A0N9IFW1_9PSEU</name>
<proteinExistence type="predicted"/>
<dbReference type="InterPro" id="IPR011006">
    <property type="entry name" value="CheY-like_superfamily"/>
</dbReference>
<sequence length="119" mass="12542">MLIVDDHAGFRRVARRLLEARGLDVVGEAGNGREALAMTEQLCPQVVVLDVLLPDMDGFVVAHELAGLPAPPRVVLISSLTRAELGTRLDAVPVAGFLAKEDLSAERLAELAGPPPCPG</sequence>
<dbReference type="PANTHER" id="PTHR44591">
    <property type="entry name" value="STRESS RESPONSE REGULATOR PROTEIN 1"/>
    <property type="match status" value="1"/>
</dbReference>
<dbReference type="EMBL" id="CP012752">
    <property type="protein sequence ID" value="ALG15405.1"/>
    <property type="molecule type" value="Genomic_DNA"/>
</dbReference>
<dbReference type="CDD" id="cd17535">
    <property type="entry name" value="REC_NarL-like"/>
    <property type="match status" value="1"/>
</dbReference>
<dbReference type="KEGG" id="kphy:AOZ06_39315"/>
<reference evidence="4 5" key="1">
    <citation type="submission" date="2015-07" db="EMBL/GenBank/DDBJ databases">
        <title>Genome sequencing of Kibdelosporangium phytohabitans.</title>
        <authorList>
            <person name="Qin S."/>
            <person name="Xing K."/>
        </authorList>
    </citation>
    <scope>NUCLEOTIDE SEQUENCE [LARGE SCALE GENOMIC DNA]</scope>
    <source>
        <strain evidence="4 5">KLBMP1111</strain>
    </source>
</reference>
<dbReference type="SUPFAM" id="SSF52172">
    <property type="entry name" value="CheY-like"/>
    <property type="match status" value="1"/>
</dbReference>
<keyword evidence="5" id="KW-1185">Reference proteome</keyword>
<dbReference type="Gene3D" id="3.40.50.2300">
    <property type="match status" value="1"/>
</dbReference>
<feature type="modified residue" description="4-aspartylphosphate" evidence="2">
    <location>
        <position position="50"/>
    </location>
</feature>
<organism evidence="4 5">
    <name type="scientific">Kibdelosporangium phytohabitans</name>
    <dbReference type="NCBI Taxonomy" id="860235"/>
    <lineage>
        <taxon>Bacteria</taxon>
        <taxon>Bacillati</taxon>
        <taxon>Actinomycetota</taxon>
        <taxon>Actinomycetes</taxon>
        <taxon>Pseudonocardiales</taxon>
        <taxon>Pseudonocardiaceae</taxon>
        <taxon>Kibdelosporangium</taxon>
    </lineage>
</organism>
<dbReference type="InterPro" id="IPR058245">
    <property type="entry name" value="NreC/VraR/RcsB-like_REC"/>
</dbReference>
<evidence type="ECO:0000313" key="5">
    <source>
        <dbReference type="Proteomes" id="UP000063699"/>
    </source>
</evidence>
<dbReference type="STRING" id="860235.AOZ06_39315"/>